<evidence type="ECO:0000259" key="2">
    <source>
        <dbReference type="Pfam" id="PF13649"/>
    </source>
</evidence>
<dbReference type="Gene3D" id="3.40.50.150">
    <property type="entry name" value="Vaccinia Virus protein VP39"/>
    <property type="match status" value="1"/>
</dbReference>
<protein>
    <submittedName>
        <fullName evidence="3">SAM-dependent methyltransferase</fullName>
        <ecNumber evidence="3">2.1.1.-</ecNumber>
    </submittedName>
</protein>
<dbReference type="Pfam" id="PF13649">
    <property type="entry name" value="Methyltransf_25"/>
    <property type="match status" value="1"/>
</dbReference>
<evidence type="ECO:0000256" key="1">
    <source>
        <dbReference type="SAM" id="MobiDB-lite"/>
    </source>
</evidence>
<evidence type="ECO:0000313" key="4">
    <source>
        <dbReference type="Proteomes" id="UP001597063"/>
    </source>
</evidence>
<sequence length="209" mass="22270">MEDVPQHPADRRRPADRPDLADHPDRLRWNAKYESGAGSRFAARPLAERALARPLPDGPVLDLASGPSGSALLAAQAGRRVTAVDISEVALGRLLAEARRRGVEDLVTAVEADLGAWRPGPAAGHALVLCLGYWDRGLFGPAAAAVMPGGVLAWEAFTLDARRDHPSLPTEWCLGPGEPASLLPGGFTVLEETDVLSTGKRRLLAERRS</sequence>
<reference evidence="4" key="1">
    <citation type="journal article" date="2019" name="Int. J. Syst. Evol. Microbiol.">
        <title>The Global Catalogue of Microorganisms (GCM) 10K type strain sequencing project: providing services to taxonomists for standard genome sequencing and annotation.</title>
        <authorList>
            <consortium name="The Broad Institute Genomics Platform"/>
            <consortium name="The Broad Institute Genome Sequencing Center for Infectious Disease"/>
            <person name="Wu L."/>
            <person name="Ma J."/>
        </authorList>
    </citation>
    <scope>NUCLEOTIDE SEQUENCE [LARGE SCALE GENOMIC DNA]</scope>
    <source>
        <strain evidence="4">JCM 9371</strain>
    </source>
</reference>
<name>A0ABW2XTT8_9ACTN</name>
<comment type="caution">
    <text evidence="3">The sequence shown here is derived from an EMBL/GenBank/DDBJ whole genome shotgun (WGS) entry which is preliminary data.</text>
</comment>
<dbReference type="CDD" id="cd02440">
    <property type="entry name" value="AdoMet_MTases"/>
    <property type="match status" value="1"/>
</dbReference>
<accession>A0ABW2XTT8</accession>
<proteinExistence type="predicted"/>
<dbReference type="EMBL" id="JBHTGP010000013">
    <property type="protein sequence ID" value="MFD0687960.1"/>
    <property type="molecule type" value="Genomic_DNA"/>
</dbReference>
<keyword evidence="3" id="KW-0808">Transferase</keyword>
<dbReference type="EC" id="2.1.1.-" evidence="3"/>
<dbReference type="InterPro" id="IPR029063">
    <property type="entry name" value="SAM-dependent_MTases_sf"/>
</dbReference>
<dbReference type="RefSeq" id="WP_131761314.1">
    <property type="nucleotide sequence ID" value="NZ_CAACUY010000159.1"/>
</dbReference>
<keyword evidence="3" id="KW-0489">Methyltransferase</keyword>
<keyword evidence="4" id="KW-1185">Reference proteome</keyword>
<organism evidence="3 4">
    <name type="scientific">Actinomadura fibrosa</name>
    <dbReference type="NCBI Taxonomy" id="111802"/>
    <lineage>
        <taxon>Bacteria</taxon>
        <taxon>Bacillati</taxon>
        <taxon>Actinomycetota</taxon>
        <taxon>Actinomycetes</taxon>
        <taxon>Streptosporangiales</taxon>
        <taxon>Thermomonosporaceae</taxon>
        <taxon>Actinomadura</taxon>
    </lineage>
</organism>
<evidence type="ECO:0000313" key="3">
    <source>
        <dbReference type="EMBL" id="MFD0687960.1"/>
    </source>
</evidence>
<gene>
    <name evidence="3" type="ORF">ACFQZM_25920</name>
</gene>
<dbReference type="Proteomes" id="UP001597063">
    <property type="component" value="Unassembled WGS sequence"/>
</dbReference>
<dbReference type="SUPFAM" id="SSF53335">
    <property type="entry name" value="S-adenosyl-L-methionine-dependent methyltransferases"/>
    <property type="match status" value="1"/>
</dbReference>
<feature type="region of interest" description="Disordered" evidence="1">
    <location>
        <begin position="1"/>
        <end position="28"/>
    </location>
</feature>
<dbReference type="GO" id="GO:0032259">
    <property type="term" value="P:methylation"/>
    <property type="evidence" value="ECO:0007669"/>
    <property type="project" value="UniProtKB-KW"/>
</dbReference>
<dbReference type="InterPro" id="IPR041698">
    <property type="entry name" value="Methyltransf_25"/>
</dbReference>
<dbReference type="GO" id="GO:0008168">
    <property type="term" value="F:methyltransferase activity"/>
    <property type="evidence" value="ECO:0007669"/>
    <property type="project" value="UniProtKB-KW"/>
</dbReference>
<feature type="domain" description="Methyltransferase" evidence="2">
    <location>
        <begin position="60"/>
        <end position="131"/>
    </location>
</feature>